<keyword evidence="10" id="KW-1185">Reference proteome</keyword>
<dbReference type="SUPFAM" id="SSF51206">
    <property type="entry name" value="cAMP-binding domain-like"/>
    <property type="match status" value="1"/>
</dbReference>
<evidence type="ECO:0000256" key="7">
    <source>
        <dbReference type="SAM" id="MobiDB-lite"/>
    </source>
</evidence>
<dbReference type="Pfam" id="PF00027">
    <property type="entry name" value="cNMP_binding"/>
    <property type="match status" value="1"/>
</dbReference>
<name>A0AAJ7L5N5_9ACAR</name>
<dbReference type="Proteomes" id="UP000694867">
    <property type="component" value="Unplaced"/>
</dbReference>
<feature type="region of interest" description="Disordered" evidence="7">
    <location>
        <begin position="43"/>
        <end position="65"/>
    </location>
</feature>
<dbReference type="Gene3D" id="1.10.287.70">
    <property type="match status" value="1"/>
</dbReference>
<dbReference type="GO" id="GO:0003254">
    <property type="term" value="P:regulation of membrane depolarization"/>
    <property type="evidence" value="ECO:0007669"/>
    <property type="project" value="TreeGrafter"/>
</dbReference>
<evidence type="ECO:0000313" key="11">
    <source>
        <dbReference type="RefSeq" id="XP_018495208.2"/>
    </source>
</evidence>
<keyword evidence="4 8" id="KW-1133">Transmembrane helix</keyword>
<dbReference type="GO" id="GO:0005249">
    <property type="term" value="F:voltage-gated potassium channel activity"/>
    <property type="evidence" value="ECO:0007669"/>
    <property type="project" value="TreeGrafter"/>
</dbReference>
<dbReference type="PROSITE" id="PS00888">
    <property type="entry name" value="CNMP_BINDING_1"/>
    <property type="match status" value="1"/>
</dbReference>
<dbReference type="InterPro" id="IPR018490">
    <property type="entry name" value="cNMP-bd_dom_sf"/>
</dbReference>
<feature type="transmembrane region" description="Helical" evidence="8">
    <location>
        <begin position="402"/>
        <end position="425"/>
    </location>
</feature>
<dbReference type="AlphaFoldDB" id="A0AAJ7L5N5"/>
<dbReference type="CDD" id="cd00038">
    <property type="entry name" value="CAP_ED"/>
    <property type="match status" value="1"/>
</dbReference>
<reference evidence="11" key="1">
    <citation type="submission" date="2025-08" db="UniProtKB">
        <authorList>
            <consortium name="RefSeq"/>
        </authorList>
    </citation>
    <scope>IDENTIFICATION</scope>
</reference>
<dbReference type="PROSITE" id="PS50042">
    <property type="entry name" value="CNMP_BINDING_3"/>
    <property type="match status" value="1"/>
</dbReference>
<feature type="compositionally biased region" description="Polar residues" evidence="7">
    <location>
        <begin position="43"/>
        <end position="53"/>
    </location>
</feature>
<keyword evidence="5" id="KW-0406">Ion transport</keyword>
<feature type="transmembrane region" description="Helical" evidence="8">
    <location>
        <begin position="176"/>
        <end position="195"/>
    </location>
</feature>
<dbReference type="Gene3D" id="2.60.120.10">
    <property type="entry name" value="Jelly Rolls"/>
    <property type="match status" value="1"/>
</dbReference>
<feature type="compositionally biased region" description="Basic and acidic residues" evidence="7">
    <location>
        <begin position="54"/>
        <end position="65"/>
    </location>
</feature>
<keyword evidence="3 8" id="KW-0812">Transmembrane</keyword>
<dbReference type="InterPro" id="IPR018488">
    <property type="entry name" value="cNMP-bd_CS"/>
</dbReference>
<organism evidence="10 11">
    <name type="scientific">Galendromus occidentalis</name>
    <name type="common">western predatory mite</name>
    <dbReference type="NCBI Taxonomy" id="34638"/>
    <lineage>
        <taxon>Eukaryota</taxon>
        <taxon>Metazoa</taxon>
        <taxon>Ecdysozoa</taxon>
        <taxon>Arthropoda</taxon>
        <taxon>Chelicerata</taxon>
        <taxon>Arachnida</taxon>
        <taxon>Acari</taxon>
        <taxon>Parasitiformes</taxon>
        <taxon>Mesostigmata</taxon>
        <taxon>Gamasina</taxon>
        <taxon>Phytoseioidea</taxon>
        <taxon>Phytoseiidae</taxon>
        <taxon>Typhlodrominae</taxon>
        <taxon>Galendromus</taxon>
    </lineage>
</organism>
<dbReference type="GO" id="GO:0098855">
    <property type="term" value="C:HCN channel complex"/>
    <property type="evidence" value="ECO:0007669"/>
    <property type="project" value="TreeGrafter"/>
</dbReference>
<evidence type="ECO:0000259" key="9">
    <source>
        <dbReference type="PROSITE" id="PS50042"/>
    </source>
</evidence>
<dbReference type="InterPro" id="IPR014710">
    <property type="entry name" value="RmlC-like_jellyroll"/>
</dbReference>
<dbReference type="GeneID" id="100898126"/>
<keyword evidence="2" id="KW-0813">Transport</keyword>
<dbReference type="SMART" id="SM00100">
    <property type="entry name" value="cNMP"/>
    <property type="match status" value="1"/>
</dbReference>
<dbReference type="PANTHER" id="PTHR45689:SF5">
    <property type="entry name" value="I[[H]] CHANNEL, ISOFORM E"/>
    <property type="match status" value="1"/>
</dbReference>
<dbReference type="SUPFAM" id="SSF81324">
    <property type="entry name" value="Voltage-gated potassium channels"/>
    <property type="match status" value="1"/>
</dbReference>
<dbReference type="InterPro" id="IPR000595">
    <property type="entry name" value="cNMP-bd_dom"/>
</dbReference>
<dbReference type="KEGG" id="goe:100898126"/>
<evidence type="ECO:0000313" key="10">
    <source>
        <dbReference type="Proteomes" id="UP000694867"/>
    </source>
</evidence>
<dbReference type="Pfam" id="PF00520">
    <property type="entry name" value="Ion_trans"/>
    <property type="match status" value="1"/>
</dbReference>
<evidence type="ECO:0000256" key="4">
    <source>
        <dbReference type="ARBA" id="ARBA00022989"/>
    </source>
</evidence>
<evidence type="ECO:0000256" key="5">
    <source>
        <dbReference type="ARBA" id="ARBA00023065"/>
    </source>
</evidence>
<evidence type="ECO:0000256" key="6">
    <source>
        <dbReference type="ARBA" id="ARBA00023136"/>
    </source>
</evidence>
<evidence type="ECO:0000256" key="1">
    <source>
        <dbReference type="ARBA" id="ARBA00004141"/>
    </source>
</evidence>
<dbReference type="PANTHER" id="PTHR45689">
    <property type="entry name" value="I[[H]] CHANNEL, ISOFORM E"/>
    <property type="match status" value="1"/>
</dbReference>
<keyword evidence="6 8" id="KW-0472">Membrane</keyword>
<dbReference type="RefSeq" id="XP_018495208.2">
    <property type="nucleotide sequence ID" value="XM_018639692.2"/>
</dbReference>
<dbReference type="InterPro" id="IPR005821">
    <property type="entry name" value="Ion_trans_dom"/>
</dbReference>
<evidence type="ECO:0000256" key="8">
    <source>
        <dbReference type="SAM" id="Phobius"/>
    </source>
</evidence>
<dbReference type="InterPro" id="IPR051413">
    <property type="entry name" value="K/Na_HCN_channel"/>
</dbReference>
<dbReference type="GO" id="GO:0035725">
    <property type="term" value="P:sodium ion transmembrane transport"/>
    <property type="evidence" value="ECO:0007669"/>
    <property type="project" value="TreeGrafter"/>
</dbReference>
<feature type="transmembrane region" description="Helical" evidence="8">
    <location>
        <begin position="201"/>
        <end position="222"/>
    </location>
</feature>
<gene>
    <name evidence="11" type="primary">LOC100898126</name>
</gene>
<accession>A0AAJ7L5N5</accession>
<dbReference type="Gene3D" id="1.10.287.630">
    <property type="entry name" value="Helix hairpin bin"/>
    <property type="match status" value="1"/>
</dbReference>
<evidence type="ECO:0000256" key="3">
    <source>
        <dbReference type="ARBA" id="ARBA00022692"/>
    </source>
</evidence>
<protein>
    <submittedName>
        <fullName evidence="11">Potassium/sodium hyperpolarization-activated cyclic nucleotide-gated channel 2</fullName>
    </submittedName>
</protein>
<proteinExistence type="predicted"/>
<evidence type="ECO:0000256" key="2">
    <source>
        <dbReference type="ARBA" id="ARBA00022448"/>
    </source>
</evidence>
<feature type="domain" description="Cyclic nucleotide-binding" evidence="9">
    <location>
        <begin position="503"/>
        <end position="602"/>
    </location>
</feature>
<feature type="transmembrane region" description="Helical" evidence="8">
    <location>
        <begin position="326"/>
        <end position="347"/>
    </location>
</feature>
<sequence>MTKDDLRASAHPHNGNLEECYYTVGLPDDARERFRSFRAVFQPRQTRTPSSSEARVDSRRRYARSTKKEPLSHFRYFGIDKPIKDDRQDEKLRASGPSCTPTRHNLEKLFSPNRGFEESVDADTRQKRKIFEKHLRGFFVDKRRHALKKYDRLHADEESAHWVSHPWSDARLRWEVVMVIVCIVNMILLPVMVAFLDYYDWWSECLVFNLFFDAIFTLDMAYNFRTGVLKRTGMQHKVSLSPVDIQRHYFHGWFTLDLISTLPFDYTLPHVIEMFSDTDFVLGARLLTLGKFLGLLRLLRVCRMVRYLTKLQTSFSSSTQWASLRMLNMVLLMLLTAHWNGCLHFLVNSCLDFPDRGWISLTGIKDASWTVQYSWCLFNSISQMLCIGYGRMAPETLVDMWFTLWGMLSGSVGFCLIIAHISSVWQQMDAPRKLHRQKMAELEDYMSYKGFESKLRSKIRDYFEQRYNGRVFDEESILASMSEPLRELIMRHSCETMISSLPFLTSAEPPFLNELVLQLKAELYQPDDIIVAYGTVGEKMFFIQSGEVTVLNHDGDILATLHEGQHFGELSILTRCERNATVKAATHCRCLTLDTADFHHVLIHFPHIEASIRKLTKDIQTMREQMKDGPSSVIRNPYVAGGEVMLFE</sequence>
<comment type="subcellular location">
    <subcellularLocation>
        <location evidence="1">Membrane</location>
        <topology evidence="1">Multi-pass membrane protein</topology>
    </subcellularLocation>
</comment>